<protein>
    <submittedName>
        <fullName evidence="9">MCP four helix bundle domain-containing protein</fullName>
    </submittedName>
</protein>
<evidence type="ECO:0000313" key="9">
    <source>
        <dbReference type="EMBL" id="MBR7783736.1"/>
    </source>
</evidence>
<dbReference type="GO" id="GO:0006935">
    <property type="term" value="P:chemotaxis"/>
    <property type="evidence" value="ECO:0007669"/>
    <property type="project" value="InterPro"/>
</dbReference>
<dbReference type="PRINTS" id="PR00260">
    <property type="entry name" value="CHEMTRNSDUCR"/>
</dbReference>
<keyword evidence="4" id="KW-0807">Transducer</keyword>
<accession>A0A941DTG4</accession>
<keyword evidence="6" id="KW-1133">Transmembrane helix</keyword>
<dbReference type="Pfam" id="PF12729">
    <property type="entry name" value="4HB_MCP_1"/>
    <property type="match status" value="1"/>
</dbReference>
<keyword evidence="5" id="KW-0175">Coiled coil</keyword>
<feature type="transmembrane region" description="Helical" evidence="6">
    <location>
        <begin position="193"/>
        <end position="216"/>
    </location>
</feature>
<dbReference type="GO" id="GO:0005886">
    <property type="term" value="C:plasma membrane"/>
    <property type="evidence" value="ECO:0007669"/>
    <property type="project" value="TreeGrafter"/>
</dbReference>
<dbReference type="PANTHER" id="PTHR43531:SF14">
    <property type="entry name" value="METHYL-ACCEPTING CHEMOTAXIS PROTEIN I-RELATED"/>
    <property type="match status" value="1"/>
</dbReference>
<dbReference type="Gene3D" id="6.10.340.10">
    <property type="match status" value="1"/>
</dbReference>
<gene>
    <name evidence="9" type="ORF">KDM89_16440</name>
</gene>
<evidence type="ECO:0000313" key="10">
    <source>
        <dbReference type="Proteomes" id="UP000680067"/>
    </source>
</evidence>
<dbReference type="InterPro" id="IPR004090">
    <property type="entry name" value="Chemotax_Me-accpt_rcpt"/>
</dbReference>
<keyword evidence="2" id="KW-0488">Methylation</keyword>
<comment type="similarity">
    <text evidence="3">Belongs to the methyl-accepting chemotaxis (MCP) protein family.</text>
</comment>
<organism evidence="9 10">
    <name type="scientific">Undibacterium luofuense</name>
    <dbReference type="NCBI Taxonomy" id="2828733"/>
    <lineage>
        <taxon>Bacteria</taxon>
        <taxon>Pseudomonadati</taxon>
        <taxon>Pseudomonadota</taxon>
        <taxon>Betaproteobacteria</taxon>
        <taxon>Burkholderiales</taxon>
        <taxon>Oxalobacteraceae</taxon>
        <taxon>Undibacterium</taxon>
    </lineage>
</organism>
<dbReference type="CDD" id="cd06225">
    <property type="entry name" value="HAMP"/>
    <property type="match status" value="1"/>
</dbReference>
<dbReference type="SMART" id="SM00283">
    <property type="entry name" value="MA"/>
    <property type="match status" value="1"/>
</dbReference>
<dbReference type="CDD" id="cd11386">
    <property type="entry name" value="MCP_signal"/>
    <property type="match status" value="1"/>
</dbReference>
<keyword evidence="10" id="KW-1185">Reference proteome</keyword>
<dbReference type="FunFam" id="1.10.287.950:FF:000001">
    <property type="entry name" value="Methyl-accepting chemotaxis sensory transducer"/>
    <property type="match status" value="1"/>
</dbReference>
<dbReference type="RefSeq" id="WP_212689014.1">
    <property type="nucleotide sequence ID" value="NZ_JAGSPN010000014.1"/>
</dbReference>
<feature type="coiled-coil region" evidence="5">
    <location>
        <begin position="470"/>
        <end position="497"/>
    </location>
</feature>
<evidence type="ECO:0000256" key="3">
    <source>
        <dbReference type="ARBA" id="ARBA00029447"/>
    </source>
</evidence>
<dbReference type="PANTHER" id="PTHR43531">
    <property type="entry name" value="PROTEIN ICFG"/>
    <property type="match status" value="1"/>
</dbReference>
<dbReference type="EMBL" id="JAGSPN010000014">
    <property type="protein sequence ID" value="MBR7783736.1"/>
    <property type="molecule type" value="Genomic_DNA"/>
</dbReference>
<dbReference type="Proteomes" id="UP000680067">
    <property type="component" value="Unassembled WGS sequence"/>
</dbReference>
<dbReference type="Gene3D" id="1.10.287.950">
    <property type="entry name" value="Methyl-accepting chemotaxis protein"/>
    <property type="match status" value="1"/>
</dbReference>
<evidence type="ECO:0000256" key="5">
    <source>
        <dbReference type="SAM" id="Coils"/>
    </source>
</evidence>
<evidence type="ECO:0000259" key="7">
    <source>
        <dbReference type="PROSITE" id="PS50111"/>
    </source>
</evidence>
<dbReference type="InterPro" id="IPR004089">
    <property type="entry name" value="MCPsignal_dom"/>
</dbReference>
<dbReference type="InterPro" id="IPR047347">
    <property type="entry name" value="YvaQ-like_sensor"/>
</dbReference>
<feature type="domain" description="Methyl-accepting transducer" evidence="7">
    <location>
        <begin position="270"/>
        <end position="499"/>
    </location>
</feature>
<feature type="domain" description="HAMP" evidence="8">
    <location>
        <begin position="213"/>
        <end position="265"/>
    </location>
</feature>
<evidence type="ECO:0000256" key="6">
    <source>
        <dbReference type="SAM" id="Phobius"/>
    </source>
</evidence>
<evidence type="ECO:0000256" key="1">
    <source>
        <dbReference type="ARBA" id="ARBA00004370"/>
    </source>
</evidence>
<feature type="transmembrane region" description="Helical" evidence="6">
    <location>
        <begin position="13"/>
        <end position="36"/>
    </location>
</feature>
<dbReference type="InterPro" id="IPR003660">
    <property type="entry name" value="HAMP_dom"/>
</dbReference>
<dbReference type="InterPro" id="IPR024478">
    <property type="entry name" value="HlyB_4HB_MCP"/>
</dbReference>
<dbReference type="CDD" id="cd19411">
    <property type="entry name" value="MCP2201-like_sensor"/>
    <property type="match status" value="1"/>
</dbReference>
<comment type="subcellular location">
    <subcellularLocation>
        <location evidence="1">Membrane</location>
    </subcellularLocation>
</comment>
<keyword evidence="6" id="KW-0812">Transmembrane</keyword>
<sequence length="516" mass="55590">MNWFRNLSIGGKLIAAFSVLIVLNVCLGLFSLSSLVKLNHASSFIATDSLPSVESVAKLQLSTARFRISEASHIAAASETDMQSNEKAMTSRLETLKKQQTEYEKVPAADEEKKSYAEWKDLLNQYLKVNQAMLQLSRDGSKEDARNMFKGESNKLFRAMNEKIESISNQNEKAADEASEQANSVYENSRNGVIAVILLIVVAAIALAVFFARWIASHLEHAVSVAESVSKGDLTRHIEVRSTDEIGRLMNAISVMSNSLQRLVGEVRHGADTISIASSEIAQGNQDLSNRTEQQAGSLEETASAMEELTSTVRQNAASAIAAQKLSQNAAATANESGNSISQLTATMQEISESSGKVTDIIGVIDGIAFQTNILALNAAVEAARAGEQGRGFAVVASEVRTLAQRSAAAAREIKGLIDDSVNKVESGKQQVQRTDSTIRQLVSDVNKVSEMISEISLASQEQSSGIEEVNQAIIQMDEATQQNAALVEEAAAASKALEDQSAHLAKLTSIFRLNR</sequence>
<dbReference type="GO" id="GO:0007165">
    <property type="term" value="P:signal transduction"/>
    <property type="evidence" value="ECO:0007669"/>
    <property type="project" value="UniProtKB-KW"/>
</dbReference>
<evidence type="ECO:0000256" key="4">
    <source>
        <dbReference type="PROSITE-ProRule" id="PRU00284"/>
    </source>
</evidence>
<name>A0A941DTG4_9BURK</name>
<dbReference type="PROSITE" id="PS50885">
    <property type="entry name" value="HAMP"/>
    <property type="match status" value="1"/>
</dbReference>
<proteinExistence type="inferred from homology"/>
<dbReference type="SMART" id="SM00304">
    <property type="entry name" value="HAMP"/>
    <property type="match status" value="1"/>
</dbReference>
<dbReference type="SUPFAM" id="SSF58104">
    <property type="entry name" value="Methyl-accepting chemotaxis protein (MCP) signaling domain"/>
    <property type="match status" value="1"/>
</dbReference>
<dbReference type="PROSITE" id="PS50111">
    <property type="entry name" value="CHEMOTAXIS_TRANSDUC_2"/>
    <property type="match status" value="1"/>
</dbReference>
<dbReference type="InterPro" id="IPR051310">
    <property type="entry name" value="MCP_chemotaxis"/>
</dbReference>
<dbReference type="Pfam" id="PF00015">
    <property type="entry name" value="MCPsignal"/>
    <property type="match status" value="1"/>
</dbReference>
<evidence type="ECO:0000256" key="2">
    <source>
        <dbReference type="ARBA" id="ARBA00022481"/>
    </source>
</evidence>
<dbReference type="GO" id="GO:0004888">
    <property type="term" value="F:transmembrane signaling receptor activity"/>
    <property type="evidence" value="ECO:0007669"/>
    <property type="project" value="InterPro"/>
</dbReference>
<reference evidence="9" key="1">
    <citation type="submission" date="2021-04" db="EMBL/GenBank/DDBJ databases">
        <title>novel species isolated from subtropical streams in China.</title>
        <authorList>
            <person name="Lu H."/>
        </authorList>
    </citation>
    <scope>NUCLEOTIDE SEQUENCE</scope>
    <source>
        <strain evidence="9">LFS511W</strain>
    </source>
</reference>
<keyword evidence="6" id="KW-0472">Membrane</keyword>
<dbReference type="AlphaFoldDB" id="A0A941DTG4"/>
<comment type="caution">
    <text evidence="9">The sequence shown here is derived from an EMBL/GenBank/DDBJ whole genome shotgun (WGS) entry which is preliminary data.</text>
</comment>
<dbReference type="Pfam" id="PF00672">
    <property type="entry name" value="HAMP"/>
    <property type="match status" value="1"/>
</dbReference>
<evidence type="ECO:0000259" key="8">
    <source>
        <dbReference type="PROSITE" id="PS50885"/>
    </source>
</evidence>